<sequence length="37" mass="4421">MNPKTKTFLVIKINLLILKLLPKTYAEKNYDRRTETL</sequence>
<protein>
    <submittedName>
        <fullName evidence="1">Uncharacterized protein</fullName>
    </submittedName>
</protein>
<organism evidence="1 2">
    <name type="scientific">Leptospira weilii serovar Topaz str. LT2116</name>
    <dbReference type="NCBI Taxonomy" id="1088540"/>
    <lineage>
        <taxon>Bacteria</taxon>
        <taxon>Pseudomonadati</taxon>
        <taxon>Spirochaetota</taxon>
        <taxon>Spirochaetia</taxon>
        <taxon>Leptospirales</taxon>
        <taxon>Leptospiraceae</taxon>
        <taxon>Leptospira</taxon>
    </lineage>
</organism>
<evidence type="ECO:0000313" key="2">
    <source>
        <dbReference type="Proteomes" id="UP000011770"/>
    </source>
</evidence>
<evidence type="ECO:0000313" key="1">
    <source>
        <dbReference type="EMBL" id="EMF80773.1"/>
    </source>
</evidence>
<accession>M3EI93</accession>
<dbReference type="EMBL" id="AHOR02000047">
    <property type="protein sequence ID" value="EMF80773.1"/>
    <property type="molecule type" value="Genomic_DNA"/>
</dbReference>
<gene>
    <name evidence="1" type="ORF">LEP1GSC188_3958</name>
</gene>
<dbReference type="Proteomes" id="UP000011770">
    <property type="component" value="Unassembled WGS sequence"/>
</dbReference>
<name>M3EI93_9LEPT</name>
<proteinExistence type="predicted"/>
<dbReference type="AlphaFoldDB" id="M3EI93"/>
<reference evidence="1 2" key="1">
    <citation type="submission" date="2013-01" db="EMBL/GenBank/DDBJ databases">
        <authorList>
            <person name="Harkins D.M."/>
            <person name="Durkin A.S."/>
            <person name="Brinkac L.M."/>
            <person name="Haft D.H."/>
            <person name="Selengut J.D."/>
            <person name="Sanka R."/>
            <person name="DePew J."/>
            <person name="Purushe J."/>
            <person name="Tulsiani S.M."/>
            <person name="Graham G.C."/>
            <person name="Burns M.-A."/>
            <person name="Dohnt M.F."/>
            <person name="Smythe L.D."/>
            <person name="McKay D.B."/>
            <person name="Craig S.B."/>
            <person name="Vinetz J.M."/>
            <person name="Sutton G.G."/>
            <person name="Nierman W.C."/>
            <person name="Fouts D.E."/>
        </authorList>
    </citation>
    <scope>NUCLEOTIDE SEQUENCE [LARGE SCALE GENOMIC DNA]</scope>
    <source>
        <strain evidence="1 2">LT2116</strain>
    </source>
</reference>
<comment type="caution">
    <text evidence="1">The sequence shown here is derived from an EMBL/GenBank/DDBJ whole genome shotgun (WGS) entry which is preliminary data.</text>
</comment>